<keyword evidence="6 12" id="KW-0812">Transmembrane</keyword>
<feature type="transmembrane region" description="Helical" evidence="12">
    <location>
        <begin position="12"/>
        <end position="35"/>
    </location>
</feature>
<comment type="subcellular location">
    <subcellularLocation>
        <location evidence="1">Cell membrane</location>
        <topology evidence="1">Multi-pass membrane protein</topology>
    </subcellularLocation>
</comment>
<evidence type="ECO:0000256" key="6">
    <source>
        <dbReference type="ARBA" id="ARBA00022692"/>
    </source>
</evidence>
<feature type="region of interest" description="Disordered" evidence="13">
    <location>
        <begin position="427"/>
        <end position="446"/>
    </location>
</feature>
<evidence type="ECO:0000256" key="5">
    <source>
        <dbReference type="ARBA" id="ARBA00022617"/>
    </source>
</evidence>
<dbReference type="Pfam" id="PF01654">
    <property type="entry name" value="Cyt_bd_oxida_I"/>
    <property type="match status" value="2"/>
</dbReference>
<evidence type="ECO:0000256" key="3">
    <source>
        <dbReference type="ARBA" id="ARBA00022448"/>
    </source>
</evidence>
<proteinExistence type="inferred from homology"/>
<reference evidence="15" key="1">
    <citation type="journal article" date="2019" name="Int. J. Syst. Evol. Microbiol.">
        <title>The Global Catalogue of Microorganisms (GCM) 10K type strain sequencing project: providing services to taxonomists for standard genome sequencing and annotation.</title>
        <authorList>
            <consortium name="The Broad Institute Genomics Platform"/>
            <consortium name="The Broad Institute Genome Sequencing Center for Infectious Disease"/>
            <person name="Wu L."/>
            <person name="Ma J."/>
        </authorList>
    </citation>
    <scope>NUCLEOTIDE SEQUENCE [LARGE SCALE GENOMIC DNA]</scope>
    <source>
        <strain evidence="15">CCUG 63369</strain>
    </source>
</reference>
<name>A0ABW3BC68_9ACTN</name>
<evidence type="ECO:0000256" key="11">
    <source>
        <dbReference type="ARBA" id="ARBA00023136"/>
    </source>
</evidence>
<dbReference type="EMBL" id="JBHTHR010000085">
    <property type="protein sequence ID" value="MFD0800700.1"/>
    <property type="molecule type" value="Genomic_DNA"/>
</dbReference>
<keyword evidence="8 12" id="KW-0249">Electron transport</keyword>
<evidence type="ECO:0000256" key="13">
    <source>
        <dbReference type="SAM" id="MobiDB-lite"/>
    </source>
</evidence>
<organism evidence="14 15">
    <name type="scientific">Streptomonospora algeriensis</name>
    <dbReference type="NCBI Taxonomy" id="995084"/>
    <lineage>
        <taxon>Bacteria</taxon>
        <taxon>Bacillati</taxon>
        <taxon>Actinomycetota</taxon>
        <taxon>Actinomycetes</taxon>
        <taxon>Streptosporangiales</taxon>
        <taxon>Nocardiopsidaceae</taxon>
        <taxon>Streptomonospora</taxon>
    </lineage>
</organism>
<dbReference type="InterPro" id="IPR002585">
    <property type="entry name" value="Cyt-d_ubiquinol_oxidase_su_1"/>
</dbReference>
<gene>
    <name evidence="14" type="ORF">ACFQZU_05120</name>
</gene>
<dbReference type="Proteomes" id="UP001596956">
    <property type="component" value="Unassembled WGS sequence"/>
</dbReference>
<evidence type="ECO:0000256" key="4">
    <source>
        <dbReference type="ARBA" id="ARBA00022475"/>
    </source>
</evidence>
<feature type="transmembrane region" description="Helical" evidence="12">
    <location>
        <begin position="127"/>
        <end position="145"/>
    </location>
</feature>
<feature type="transmembrane region" description="Helical" evidence="12">
    <location>
        <begin position="320"/>
        <end position="340"/>
    </location>
</feature>
<feature type="transmembrane region" description="Helical" evidence="12">
    <location>
        <begin position="181"/>
        <end position="206"/>
    </location>
</feature>
<feature type="transmembrane region" description="Helical" evidence="12">
    <location>
        <begin position="286"/>
        <end position="308"/>
    </location>
</feature>
<evidence type="ECO:0000256" key="2">
    <source>
        <dbReference type="ARBA" id="ARBA00009819"/>
    </source>
</evidence>
<keyword evidence="11 12" id="KW-0472">Membrane</keyword>
<comment type="caution">
    <text evidence="14">The sequence shown here is derived from an EMBL/GenBank/DDBJ whole genome shotgun (WGS) entry which is preliminary data.</text>
</comment>
<keyword evidence="9 12" id="KW-1133">Transmembrane helix</keyword>
<dbReference type="PANTHER" id="PTHR30365:SF14">
    <property type="entry name" value="CYTOCHROME BD MENAQUINOL OXIDASE SUBUNIT I-RELATED"/>
    <property type="match status" value="1"/>
</dbReference>
<evidence type="ECO:0000256" key="10">
    <source>
        <dbReference type="ARBA" id="ARBA00023004"/>
    </source>
</evidence>
<evidence type="ECO:0000256" key="1">
    <source>
        <dbReference type="ARBA" id="ARBA00004651"/>
    </source>
</evidence>
<evidence type="ECO:0000256" key="9">
    <source>
        <dbReference type="ARBA" id="ARBA00022989"/>
    </source>
</evidence>
<feature type="transmembrane region" description="Helical" evidence="12">
    <location>
        <begin position="370"/>
        <end position="394"/>
    </location>
</feature>
<sequence length="446" mass="48616">MEALELARWQFALTAGLHFLFVSITLGMAPIIAYMQTRYVFTGREVFDRLTRYWGQVYVINYALGVVTGIVMEFQFGVSWSGLAHYAGDVFGAPLALETITAFFLESTFLGLWIFGWGILPRWLHLVSFYIVTATAYLSAFWIMVANGFMQNPVGYTAAKDGTLRLTDFAAVLTNEGAVMALVHVCVASLGVGGFLVAGASAWHLLRGTTEHELFRRSLRTGVLVGWMGVWFAVLSGFPQLAFTQGQPGKSAALGGDTEELARLQEELSEQVGYTVSTPPPWLETLLALMQSLGYLLWMVGTVAIVLFYRGWLEKNHTVLYALLGCIPLPYVAVFSGWMIREMGRQPWLLYGEVTVNEGMTEASIASMQFSLVAFVTVFGVLAVIDVFLIWGAVRRGPDRAFLGAAASGGRVSHDPASAEAVVLVGDEPDDGTRADAVSGLAGGRR</sequence>
<keyword evidence="15" id="KW-1185">Reference proteome</keyword>
<evidence type="ECO:0000256" key="12">
    <source>
        <dbReference type="PIRNR" id="PIRNR006446"/>
    </source>
</evidence>
<evidence type="ECO:0000313" key="15">
    <source>
        <dbReference type="Proteomes" id="UP001596956"/>
    </source>
</evidence>
<keyword evidence="4 12" id="KW-1003">Cell membrane</keyword>
<keyword evidence="5 12" id="KW-0349">Heme</keyword>
<accession>A0ABW3BC68</accession>
<protein>
    <submittedName>
        <fullName evidence="14">Cytochrome ubiquinol oxidase subunit I</fullName>
    </submittedName>
</protein>
<keyword evidence="10 12" id="KW-0408">Iron</keyword>
<evidence type="ECO:0000256" key="7">
    <source>
        <dbReference type="ARBA" id="ARBA00022723"/>
    </source>
</evidence>
<feature type="transmembrane region" description="Helical" evidence="12">
    <location>
        <begin position="100"/>
        <end position="120"/>
    </location>
</feature>
<feature type="transmembrane region" description="Helical" evidence="12">
    <location>
        <begin position="218"/>
        <end position="238"/>
    </location>
</feature>
<evidence type="ECO:0000313" key="14">
    <source>
        <dbReference type="EMBL" id="MFD0800700.1"/>
    </source>
</evidence>
<dbReference type="PANTHER" id="PTHR30365">
    <property type="entry name" value="CYTOCHROME D UBIQUINOL OXIDASE"/>
    <property type="match status" value="1"/>
</dbReference>
<feature type="transmembrane region" description="Helical" evidence="12">
    <location>
        <begin position="56"/>
        <end position="80"/>
    </location>
</feature>
<keyword evidence="7 12" id="KW-0479">Metal-binding</keyword>
<comment type="similarity">
    <text evidence="2 12">Belongs to the cytochrome ubiquinol oxidase subunit 1 family.</text>
</comment>
<dbReference type="PIRSF" id="PIRSF006446">
    <property type="entry name" value="Cyt_quinol_oxidase_1"/>
    <property type="match status" value="1"/>
</dbReference>
<evidence type="ECO:0000256" key="8">
    <source>
        <dbReference type="ARBA" id="ARBA00022982"/>
    </source>
</evidence>
<keyword evidence="3 12" id="KW-0813">Transport</keyword>